<sequence length="212" mass="23334">MALQGTFVWLCSLAVLSFSVAQDDTLPQNCLKPGLVEDLSALLKLGVACSDAWSTEETATLLRSLSNLTDILQKQQQKDCLHAEPKNCTEVEVPENGGLACVTVANTRYCKPMCSHGYDFDFLRRSRLFEECSEQTGYKWQTQYIGGNKLAVCNEATVQVSGAKTAYFPKDQSCLTTKSDGTLRRRFIDDLTAELKNLGIQGKPQNSCLVCG</sequence>
<gene>
    <name evidence="2" type="primary">si:ch1073-126c3.2</name>
</gene>
<dbReference type="Proteomes" id="UP000694568">
    <property type="component" value="Unplaced"/>
</dbReference>
<dbReference type="GeneTree" id="ENSGT00610000086460"/>
<dbReference type="AlphaFoldDB" id="A0A8C9YB27"/>
<dbReference type="Ensembl" id="ENSSLUT00000021790.1">
    <property type="protein sequence ID" value="ENSSLUP00000021121.1"/>
    <property type="gene ID" value="ENSSLUG00000009743.1"/>
</dbReference>
<dbReference type="GeneID" id="116061641"/>
<organism evidence="2 3">
    <name type="scientific">Sander lucioperca</name>
    <name type="common">Pike-perch</name>
    <name type="synonym">Perca lucioperca</name>
    <dbReference type="NCBI Taxonomy" id="283035"/>
    <lineage>
        <taxon>Eukaryota</taxon>
        <taxon>Metazoa</taxon>
        <taxon>Chordata</taxon>
        <taxon>Craniata</taxon>
        <taxon>Vertebrata</taxon>
        <taxon>Euteleostomi</taxon>
        <taxon>Actinopterygii</taxon>
        <taxon>Neopterygii</taxon>
        <taxon>Teleostei</taxon>
        <taxon>Neoteleostei</taxon>
        <taxon>Acanthomorphata</taxon>
        <taxon>Eupercaria</taxon>
        <taxon>Perciformes</taxon>
        <taxon>Percoidei</taxon>
        <taxon>Percidae</taxon>
        <taxon>Luciopercinae</taxon>
        <taxon>Sander</taxon>
    </lineage>
</organism>
<accession>A0A8C9YB27</accession>
<feature type="chain" id="PRO_5034660199" evidence="1">
    <location>
        <begin position="22"/>
        <end position="212"/>
    </location>
</feature>
<dbReference type="RefSeq" id="XP_031171815.1">
    <property type="nucleotide sequence ID" value="XM_031315955.2"/>
</dbReference>
<protein>
    <submittedName>
        <fullName evidence="2">Si:ch1073-126c3.2</fullName>
    </submittedName>
</protein>
<reference evidence="2" key="1">
    <citation type="submission" date="2025-08" db="UniProtKB">
        <authorList>
            <consortium name="Ensembl"/>
        </authorList>
    </citation>
    <scope>IDENTIFICATION</scope>
</reference>
<proteinExistence type="predicted"/>
<reference evidence="2" key="2">
    <citation type="submission" date="2025-09" db="UniProtKB">
        <authorList>
            <consortium name="Ensembl"/>
        </authorList>
    </citation>
    <scope>IDENTIFICATION</scope>
</reference>
<keyword evidence="3" id="KW-1185">Reference proteome</keyword>
<evidence type="ECO:0000256" key="1">
    <source>
        <dbReference type="SAM" id="SignalP"/>
    </source>
</evidence>
<evidence type="ECO:0000313" key="3">
    <source>
        <dbReference type="Proteomes" id="UP000694568"/>
    </source>
</evidence>
<name>A0A8C9YB27_SANLU</name>
<feature type="signal peptide" evidence="1">
    <location>
        <begin position="1"/>
        <end position="21"/>
    </location>
</feature>
<keyword evidence="1" id="KW-0732">Signal</keyword>
<evidence type="ECO:0000313" key="2">
    <source>
        <dbReference type="Ensembl" id="ENSSLUP00000021121.1"/>
    </source>
</evidence>